<dbReference type="Proteomes" id="UP000886885">
    <property type="component" value="Chromosome 14A"/>
</dbReference>
<gene>
    <name evidence="6" type="ORF">POTOM_047344</name>
</gene>
<keyword evidence="4" id="KW-0546">Nucleotide metabolism</keyword>
<protein>
    <recommendedName>
        <fullName evidence="3">dUTP diphosphatase</fullName>
        <ecNumber evidence="3">3.6.1.23</ecNumber>
    </recommendedName>
</protein>
<evidence type="ECO:0000256" key="2">
    <source>
        <dbReference type="ARBA" id="ARBA00006581"/>
    </source>
</evidence>
<comment type="similarity">
    <text evidence="2">Belongs to the dUTPase family.</text>
</comment>
<sequence>MISPEVLATGNALIPIDLSIAIPEALRLGLAWKHLIDMGVGLIDADYRGPVGVITLMLISRSRLAIELHS</sequence>
<dbReference type="Pfam" id="PF00692">
    <property type="entry name" value="dUTPase"/>
    <property type="match status" value="1"/>
</dbReference>
<dbReference type="PANTHER" id="PTHR11241:SF0">
    <property type="entry name" value="DEOXYURIDINE 5'-TRIPHOSPHATE NUCLEOTIDOHYDROLASE"/>
    <property type="match status" value="1"/>
</dbReference>
<comment type="pathway">
    <text evidence="1">Pyrimidine metabolism; dUMP biosynthesis; dUMP from dCTP (dUTP route): step 2/2.</text>
</comment>
<evidence type="ECO:0000256" key="3">
    <source>
        <dbReference type="ARBA" id="ARBA00012379"/>
    </source>
</evidence>
<proteinExistence type="inferred from homology"/>
<reference evidence="6" key="1">
    <citation type="journal article" date="2020" name="bioRxiv">
        <title>Hybrid origin of Populus tomentosa Carr. identified through genome sequencing and phylogenomic analysis.</title>
        <authorList>
            <person name="An X."/>
            <person name="Gao K."/>
            <person name="Chen Z."/>
            <person name="Li J."/>
            <person name="Yang X."/>
            <person name="Yang X."/>
            <person name="Zhou J."/>
            <person name="Guo T."/>
            <person name="Zhao T."/>
            <person name="Huang S."/>
            <person name="Miao D."/>
            <person name="Khan W.U."/>
            <person name="Rao P."/>
            <person name="Ye M."/>
            <person name="Lei B."/>
            <person name="Liao W."/>
            <person name="Wang J."/>
            <person name="Ji L."/>
            <person name="Li Y."/>
            <person name="Guo B."/>
            <person name="Mustafa N.S."/>
            <person name="Li S."/>
            <person name="Yun Q."/>
            <person name="Keller S.R."/>
            <person name="Mao J."/>
            <person name="Zhang R."/>
            <person name="Strauss S.H."/>
        </authorList>
    </citation>
    <scope>NUCLEOTIDE SEQUENCE</scope>
    <source>
        <strain evidence="6">GM15</strain>
        <tissue evidence="6">Leaf</tissue>
    </source>
</reference>
<dbReference type="AlphaFoldDB" id="A0A8X8CDI0"/>
<dbReference type="OrthoDB" id="10543306at2759"/>
<keyword evidence="7" id="KW-1185">Reference proteome</keyword>
<dbReference type="GO" id="GO:0006226">
    <property type="term" value="P:dUMP biosynthetic process"/>
    <property type="evidence" value="ECO:0007669"/>
    <property type="project" value="InterPro"/>
</dbReference>
<dbReference type="GO" id="GO:0000287">
    <property type="term" value="F:magnesium ion binding"/>
    <property type="evidence" value="ECO:0007669"/>
    <property type="project" value="InterPro"/>
</dbReference>
<dbReference type="EC" id="3.6.1.23" evidence="3"/>
<dbReference type="InterPro" id="IPR008181">
    <property type="entry name" value="dUTPase"/>
</dbReference>
<accession>A0A8X8CDI0</accession>
<evidence type="ECO:0000313" key="6">
    <source>
        <dbReference type="EMBL" id="KAG6750247.1"/>
    </source>
</evidence>
<dbReference type="PANTHER" id="PTHR11241">
    <property type="entry name" value="DEOXYURIDINE 5'-TRIPHOSPHATE NUCLEOTIDOHYDROLASE"/>
    <property type="match status" value="1"/>
</dbReference>
<organism evidence="6 7">
    <name type="scientific">Populus tomentosa</name>
    <name type="common">Chinese white poplar</name>
    <dbReference type="NCBI Taxonomy" id="118781"/>
    <lineage>
        <taxon>Eukaryota</taxon>
        <taxon>Viridiplantae</taxon>
        <taxon>Streptophyta</taxon>
        <taxon>Embryophyta</taxon>
        <taxon>Tracheophyta</taxon>
        <taxon>Spermatophyta</taxon>
        <taxon>Magnoliopsida</taxon>
        <taxon>eudicotyledons</taxon>
        <taxon>Gunneridae</taxon>
        <taxon>Pentapetalae</taxon>
        <taxon>rosids</taxon>
        <taxon>fabids</taxon>
        <taxon>Malpighiales</taxon>
        <taxon>Salicaceae</taxon>
        <taxon>Saliceae</taxon>
        <taxon>Populus</taxon>
    </lineage>
</organism>
<evidence type="ECO:0000313" key="7">
    <source>
        <dbReference type="Proteomes" id="UP000886885"/>
    </source>
</evidence>
<dbReference type="InterPro" id="IPR029054">
    <property type="entry name" value="dUTPase-like"/>
</dbReference>
<dbReference type="EMBL" id="JAAWWB010000027">
    <property type="protein sequence ID" value="KAG6750247.1"/>
    <property type="molecule type" value="Genomic_DNA"/>
</dbReference>
<evidence type="ECO:0000256" key="1">
    <source>
        <dbReference type="ARBA" id="ARBA00005142"/>
    </source>
</evidence>
<name>A0A8X8CDI0_POPTO</name>
<dbReference type="GO" id="GO:0004170">
    <property type="term" value="F:dUTP diphosphatase activity"/>
    <property type="evidence" value="ECO:0007669"/>
    <property type="project" value="UniProtKB-EC"/>
</dbReference>
<evidence type="ECO:0000256" key="4">
    <source>
        <dbReference type="ARBA" id="ARBA00023080"/>
    </source>
</evidence>
<dbReference type="GO" id="GO:0046081">
    <property type="term" value="P:dUTP catabolic process"/>
    <property type="evidence" value="ECO:0007669"/>
    <property type="project" value="InterPro"/>
</dbReference>
<feature type="domain" description="dUTPase-like" evidence="5">
    <location>
        <begin position="10"/>
        <end position="55"/>
    </location>
</feature>
<comment type="caution">
    <text evidence="6">The sequence shown here is derived from an EMBL/GenBank/DDBJ whole genome shotgun (WGS) entry which is preliminary data.</text>
</comment>
<evidence type="ECO:0000259" key="5">
    <source>
        <dbReference type="Pfam" id="PF00692"/>
    </source>
</evidence>